<reference evidence="2" key="1">
    <citation type="submission" date="2018-05" db="EMBL/GenBank/DDBJ databases">
        <authorList>
            <person name="Lanie J.A."/>
            <person name="Ng W.-L."/>
            <person name="Kazmierczak K.M."/>
            <person name="Andrzejewski T.M."/>
            <person name="Davidsen T.M."/>
            <person name="Wayne K.J."/>
            <person name="Tettelin H."/>
            <person name="Glass J.I."/>
            <person name="Rusch D."/>
            <person name="Podicherti R."/>
            <person name="Tsui H.-C.T."/>
            <person name="Winkler M.E."/>
        </authorList>
    </citation>
    <scope>NUCLEOTIDE SEQUENCE</scope>
</reference>
<dbReference type="Pfam" id="PF03992">
    <property type="entry name" value="ABM"/>
    <property type="match status" value="1"/>
</dbReference>
<dbReference type="AlphaFoldDB" id="A0A382FIT8"/>
<proteinExistence type="predicted"/>
<dbReference type="EMBL" id="UINC01050063">
    <property type="protein sequence ID" value="SVB62589.1"/>
    <property type="molecule type" value="Genomic_DNA"/>
</dbReference>
<feature type="domain" description="ABM" evidence="1">
    <location>
        <begin position="1"/>
        <end position="73"/>
    </location>
</feature>
<evidence type="ECO:0000259" key="1">
    <source>
        <dbReference type="Pfam" id="PF03992"/>
    </source>
</evidence>
<dbReference type="SUPFAM" id="SSF54909">
    <property type="entry name" value="Dimeric alpha+beta barrel"/>
    <property type="match status" value="1"/>
</dbReference>
<dbReference type="InterPro" id="IPR011008">
    <property type="entry name" value="Dimeric_a/b-barrel"/>
</dbReference>
<protein>
    <recommendedName>
        <fullName evidence="1">ABM domain-containing protein</fullName>
    </recommendedName>
</protein>
<gene>
    <name evidence="2" type="ORF">METZ01_LOCUS215443</name>
</gene>
<sequence>MSTILAHIKIKKGSEARFEEVEAELWKLTHTKEENVRRYEFFRGAEEGLYYGLLSFDDFNGFVKHQASPHHEGASGLGEVIESIDLEWVDAVGTCSDLAPTDNQPLFEGANEVQTQYHAQFAPNVQAWWREVRGS</sequence>
<name>A0A382FIT8_9ZZZZ</name>
<dbReference type="InterPro" id="IPR007138">
    <property type="entry name" value="ABM_dom"/>
</dbReference>
<evidence type="ECO:0000313" key="2">
    <source>
        <dbReference type="EMBL" id="SVB62589.1"/>
    </source>
</evidence>
<dbReference type="Gene3D" id="3.30.70.100">
    <property type="match status" value="1"/>
</dbReference>
<accession>A0A382FIT8</accession>
<organism evidence="2">
    <name type="scientific">marine metagenome</name>
    <dbReference type="NCBI Taxonomy" id="408172"/>
    <lineage>
        <taxon>unclassified sequences</taxon>
        <taxon>metagenomes</taxon>
        <taxon>ecological metagenomes</taxon>
    </lineage>
</organism>